<reference evidence="10" key="1">
    <citation type="submission" date="2021-05" db="EMBL/GenBank/DDBJ databases">
        <authorList>
            <person name="Chen Y.-M."/>
            <person name="Zhang Y.-Z."/>
        </authorList>
    </citation>
    <scope>NUCLEOTIDE SEQUENCE</scope>
    <source>
        <strain evidence="10">376R-k141_1198757</strain>
    </source>
</reference>
<evidence type="ECO:0000256" key="4">
    <source>
        <dbReference type="ARBA" id="ARBA00022695"/>
    </source>
</evidence>
<dbReference type="Proteomes" id="UP001060357">
    <property type="component" value="Segment"/>
</dbReference>
<feature type="domain" description="RdRp catalytic" evidence="9">
    <location>
        <begin position="344"/>
        <end position="492"/>
    </location>
</feature>
<sequence>MNPNSYADYLLGLYSAMLVDIADKCPHLRVDSDRDYKRLLSAVDSRGIQTFLVDLPEIGKHFDRCLAEGQLTRSGLPLARPYKTGVVIPRLFKGLLLSVFNSDGVLRVDPDVQSILFLRQLYFAAKRFRMDCPDSSLWKTVDEFFKTDQECRLPTSRWFGDDTNFEPISVVHLCDNDSSQFPSRAISSVGQDLSSAVDTAKYVAQWASDLVSTGFGGFDPLDWRAKHGPGAVSDLRKGKSKYFFPTWSDSLETIFPYADMAFSSYQNWVDLIQDEDWMSHVNSGVPSAKMIAVPKTLKTPRLIASEPVAHQWCQQTILAFLVSSIKKTPLRYCIDFSSQLANGSLALRASHTGSHATIDLSAASDRISCWVVERVFRRNPGLLRAFRSVRTRFITNEIDKKSPSHYELRKFSTMGSALTFPVQTIIFSILSAACVNVIRQRKLTKKDLTDSFQEVRVFGDDIIVPTDCWALVQAVLEDLGLKVNPNKTFGTGKFRESCGCDAYDGHDVTKVAIISKPDVSRPGSIMSAVDTHNNFLVKGYYRTAAYIKSTVIKDKRYLIPDVVIGSGIFGWYYDPLAAPIRLKTRWNQALHRIEVLVHSIESAMTRAPIEGRAMVLQYFSEVCKPPVSREERLGEPSFPALKLRRRWVLKVDEIF</sequence>
<evidence type="ECO:0000259" key="9">
    <source>
        <dbReference type="PROSITE" id="PS50522"/>
    </source>
</evidence>
<dbReference type="InterPro" id="IPR005093">
    <property type="entry name" value="RNArep_beta"/>
</dbReference>
<dbReference type="EC" id="2.7.7.48" evidence="1"/>
<evidence type="ECO:0000256" key="1">
    <source>
        <dbReference type="ARBA" id="ARBA00012494"/>
    </source>
</evidence>
<dbReference type="PROSITE" id="PS50522">
    <property type="entry name" value="RDRP_PHAGE"/>
    <property type="match status" value="1"/>
</dbReference>
<keyword evidence="4" id="KW-0548">Nucleotidyltransferase</keyword>
<comment type="catalytic activity">
    <reaction evidence="8">
        <text>RNA(n) + a ribonucleoside 5'-triphosphate = RNA(n+1) + diphosphate</text>
        <dbReference type="Rhea" id="RHEA:21248"/>
        <dbReference type="Rhea" id="RHEA-COMP:14527"/>
        <dbReference type="Rhea" id="RHEA-COMP:17342"/>
        <dbReference type="ChEBI" id="CHEBI:33019"/>
        <dbReference type="ChEBI" id="CHEBI:61557"/>
        <dbReference type="ChEBI" id="CHEBI:140395"/>
        <dbReference type="EC" id="2.7.7.48"/>
    </reaction>
</comment>
<evidence type="ECO:0000256" key="3">
    <source>
        <dbReference type="ARBA" id="ARBA00022679"/>
    </source>
</evidence>
<dbReference type="InterPro" id="IPR007096">
    <property type="entry name" value="RNA-dir_Rpol_cat_phage"/>
</dbReference>
<evidence type="ECO:0000256" key="2">
    <source>
        <dbReference type="ARBA" id="ARBA00022484"/>
    </source>
</evidence>
<dbReference type="InterPro" id="IPR043502">
    <property type="entry name" value="DNA/RNA_pol_sf"/>
</dbReference>
<dbReference type="SUPFAM" id="SSF56672">
    <property type="entry name" value="DNA/RNA polymerases"/>
    <property type="match status" value="1"/>
</dbReference>
<evidence type="ECO:0000256" key="8">
    <source>
        <dbReference type="ARBA" id="ARBA00048744"/>
    </source>
</evidence>
<evidence type="ECO:0000256" key="5">
    <source>
        <dbReference type="ARBA" id="ARBA00022741"/>
    </source>
</evidence>
<organism evidence="10 11">
    <name type="scientific">Leviviridae sp</name>
    <dbReference type="NCBI Taxonomy" id="2027243"/>
    <lineage>
        <taxon>Viruses</taxon>
        <taxon>Riboviria</taxon>
        <taxon>Orthornavirae</taxon>
        <taxon>Lenarviricota</taxon>
        <taxon>Leviviricetes</taxon>
        <taxon>Norzivirales</taxon>
        <taxon>Fiersviridae</taxon>
    </lineage>
</organism>
<keyword evidence="6" id="KW-0693">Viral RNA replication</keyword>
<keyword evidence="2" id="KW-0696">RNA-directed RNA polymerase</keyword>
<dbReference type="Pfam" id="PF03431">
    <property type="entry name" value="RNA_replicase_B"/>
    <property type="match status" value="1"/>
</dbReference>
<keyword evidence="3" id="KW-0808">Transferase</keyword>
<keyword evidence="11" id="KW-1185">Reference proteome</keyword>
<evidence type="ECO:0000256" key="7">
    <source>
        <dbReference type="ARBA" id="ARBA00030248"/>
    </source>
</evidence>
<evidence type="ECO:0000313" key="11">
    <source>
        <dbReference type="Proteomes" id="UP001060357"/>
    </source>
</evidence>
<dbReference type="EMBL" id="MZ679500">
    <property type="protein sequence ID" value="UJQ84962.1"/>
    <property type="molecule type" value="Genomic_RNA"/>
</dbReference>
<accession>A0ABY3SS80</accession>
<reference evidence="10" key="2">
    <citation type="journal article" date="2022" name="Nat. Microbiol.">
        <title>RNA viromes from terrestrial sites across China expand environmental viral diversity.</title>
        <authorList>
            <person name="Chiapello M."/>
            <person name="Rodriguez-Romero J."/>
            <person name="Ayllon M.A."/>
            <person name="Turina M."/>
        </authorList>
    </citation>
    <scope>NUCLEOTIDE SEQUENCE</scope>
    <source>
        <strain evidence="10">376R-k141_1198757</strain>
    </source>
</reference>
<protein>
    <recommendedName>
        <fullName evidence="1">RNA-directed RNA polymerase</fullName>
        <ecNumber evidence="1">2.7.7.48</ecNumber>
    </recommendedName>
    <alternativeName>
        <fullName evidence="7">RNA replicase beta chain</fullName>
    </alternativeName>
</protein>
<proteinExistence type="predicted"/>
<keyword evidence="5" id="KW-0547">Nucleotide-binding</keyword>
<evidence type="ECO:0000313" key="10">
    <source>
        <dbReference type="EMBL" id="UJQ84962.1"/>
    </source>
</evidence>
<name>A0ABY3SS80_9VIRU</name>
<evidence type="ECO:0000256" key="6">
    <source>
        <dbReference type="ARBA" id="ARBA00022953"/>
    </source>
</evidence>